<evidence type="ECO:0000256" key="4">
    <source>
        <dbReference type="ARBA" id="ARBA00022475"/>
    </source>
</evidence>
<comment type="caution">
    <text evidence="14">The sequence shown here is derived from an EMBL/GenBank/DDBJ whole genome shotgun (WGS) entry which is preliminary data.</text>
</comment>
<dbReference type="Pfam" id="PF07886">
    <property type="entry name" value="BA14K"/>
    <property type="match status" value="1"/>
</dbReference>
<evidence type="ECO:0000256" key="6">
    <source>
        <dbReference type="ARBA" id="ARBA00022729"/>
    </source>
</evidence>
<keyword evidence="9" id="KW-0843">Virulence</keyword>
<keyword evidence="6 13" id="KW-0732">Signal</keyword>
<evidence type="ECO:0000256" key="11">
    <source>
        <dbReference type="ARBA" id="ARBA00025321"/>
    </source>
</evidence>
<evidence type="ECO:0000256" key="1">
    <source>
        <dbReference type="ARBA" id="ARBA00004162"/>
    </source>
</evidence>
<dbReference type="Proteomes" id="UP001375812">
    <property type="component" value="Unassembled WGS sequence"/>
</dbReference>
<comment type="function">
    <text evidence="11">Has immunoglobulin-binding and hemagglutination properties, and can bind to mannose. Essential for virulence. May be involved in LPS biosynthesis or polysaccharide transport.</text>
</comment>
<reference evidence="14 15" key="1">
    <citation type="submission" date="2023-12" db="EMBL/GenBank/DDBJ databases">
        <title>Gut-associated functions are favored during microbiome assembly across C. elegans life.</title>
        <authorList>
            <person name="Zimmermann J."/>
        </authorList>
    </citation>
    <scope>NUCLEOTIDE SEQUENCE [LARGE SCALE GENOMIC DNA]</scope>
    <source>
        <strain evidence="14 15">MYb71</strain>
    </source>
</reference>
<feature type="compositionally biased region" description="Basic residues" evidence="12">
    <location>
        <begin position="55"/>
        <end position="68"/>
    </location>
</feature>
<dbReference type="RefSeq" id="WP_105544285.1">
    <property type="nucleotide sequence ID" value="NZ_JBBGZH010000002.1"/>
</dbReference>
<comment type="subcellular location">
    <subcellularLocation>
        <location evidence="1">Cell membrane</location>
        <topology evidence="1">Single-pass membrane protein</topology>
    </subcellularLocation>
</comment>
<evidence type="ECO:0000256" key="12">
    <source>
        <dbReference type="SAM" id="MobiDB-lite"/>
    </source>
</evidence>
<keyword evidence="4" id="KW-1003">Cell membrane</keyword>
<feature type="region of interest" description="Disordered" evidence="12">
    <location>
        <begin position="52"/>
        <end position="74"/>
    </location>
</feature>
<evidence type="ECO:0000256" key="9">
    <source>
        <dbReference type="ARBA" id="ARBA00023026"/>
    </source>
</evidence>
<evidence type="ECO:0000313" key="14">
    <source>
        <dbReference type="EMBL" id="MEJ5021901.1"/>
    </source>
</evidence>
<evidence type="ECO:0000256" key="3">
    <source>
        <dbReference type="ARBA" id="ARBA00020552"/>
    </source>
</evidence>
<gene>
    <name evidence="14" type="ORF">WH297_19495</name>
</gene>
<keyword evidence="5" id="KW-0812">Transmembrane</keyword>
<comment type="similarity">
    <text evidence="2">Belongs to the BA14k family.</text>
</comment>
<sequence>MNTFKKMMVGLVGASFLIGAMVPVSAAPVMPTAPAASPTTGNENVQQVRDDRWRRGPGHGHWGGHRPGPRPGWHGRPYRPGPGYWHGYRGDRYYRHGYRRHNDGWWYPLAAFGAGAIIGGAIAAPPPPPPPVYRAPAYGYSNAHVQWCYNRYRSYRASDNSFQPYNGPRQQCYSPY</sequence>
<evidence type="ECO:0000256" key="2">
    <source>
        <dbReference type="ARBA" id="ARBA00010270"/>
    </source>
</evidence>
<protein>
    <recommendedName>
        <fullName evidence="3">Lectin-like protein BA14k</fullName>
    </recommendedName>
</protein>
<organism evidence="14 15">
    <name type="scientific">Ochrobactrum vermis</name>
    <dbReference type="NCBI Taxonomy" id="1827297"/>
    <lineage>
        <taxon>Bacteria</taxon>
        <taxon>Pseudomonadati</taxon>
        <taxon>Pseudomonadota</taxon>
        <taxon>Alphaproteobacteria</taxon>
        <taxon>Hyphomicrobiales</taxon>
        <taxon>Brucellaceae</taxon>
        <taxon>Brucella/Ochrobactrum group</taxon>
        <taxon>Ochrobactrum</taxon>
    </lineage>
</organism>
<evidence type="ECO:0000256" key="10">
    <source>
        <dbReference type="ARBA" id="ARBA00023136"/>
    </source>
</evidence>
<proteinExistence type="inferred from homology"/>
<keyword evidence="7" id="KW-0430">Lectin</keyword>
<keyword evidence="8" id="KW-1133">Transmembrane helix</keyword>
<feature type="signal peptide" evidence="13">
    <location>
        <begin position="1"/>
        <end position="26"/>
    </location>
</feature>
<keyword evidence="10" id="KW-0472">Membrane</keyword>
<name>A0ABU8PIK1_9HYPH</name>
<dbReference type="InterPro" id="IPR012413">
    <property type="entry name" value="BA14K"/>
</dbReference>
<feature type="chain" id="PRO_5046002322" description="Lectin-like protein BA14k" evidence="13">
    <location>
        <begin position="27"/>
        <end position="176"/>
    </location>
</feature>
<dbReference type="EMBL" id="JBBGZH010000002">
    <property type="protein sequence ID" value="MEJ5021901.1"/>
    <property type="molecule type" value="Genomic_DNA"/>
</dbReference>
<accession>A0ABU8PIK1</accession>
<keyword evidence="15" id="KW-1185">Reference proteome</keyword>
<evidence type="ECO:0000256" key="13">
    <source>
        <dbReference type="SAM" id="SignalP"/>
    </source>
</evidence>
<evidence type="ECO:0000256" key="7">
    <source>
        <dbReference type="ARBA" id="ARBA00022734"/>
    </source>
</evidence>
<evidence type="ECO:0000313" key="15">
    <source>
        <dbReference type="Proteomes" id="UP001375812"/>
    </source>
</evidence>
<evidence type="ECO:0000256" key="8">
    <source>
        <dbReference type="ARBA" id="ARBA00022989"/>
    </source>
</evidence>
<evidence type="ECO:0000256" key="5">
    <source>
        <dbReference type="ARBA" id="ARBA00022692"/>
    </source>
</evidence>